<keyword evidence="11 12" id="KW-0998">Cell outer membrane</keyword>
<sequence>MIRIFISFLLIFHLHASAQKMSGSVSDGASGLKIAGASITLSGSGKGTVTDSAGLFSLEGEGTIQVSAVGYKTARLIPADDFLNIELVPEARQLQTVEVTGRVAKDYNSDYSFSATRTAARNKDIPQAITSITKELIADRQAFHLADAVRMASGVIPSSYYNQYTIRGISQNEEGQIINGMRTRQYYFLQPLTTNIERVEVIKGPASATFSSVDPGGSINLVTKKPLANARKEASLSAGSFSTFRGMLDFTGPLNESRTLLYRVNGAYQQARSFRDMVNNQSVLLSPSLSYIPNDKTALNAELIYSNMAGTLDRGQPIFGAVAGETKLNSTPVSLNLGASNDFFNSKELIMTGSLAHKLTSQISFNASYMKQSWTEDLQEHRTTNAFAPDMENRPVTSLAAMQFVQRRQFWNTDNLNAYFNFNFSTGKLRHKLLAGYDLSSWHKLKGGGQNAARGFLLKDGSVAGSFVPANAADYQTITINGKLLPKPNVSHFDLQNPLYTIRNVQDYNLNVRTALPAARTTTSAVYMQEQLQTGKLTLLLGLRQEWFEDITNYKAPNTLTVRKTALLPRIGLTYAISKALNVYATYLEGFQPQSNTVSLMPQTGTLPAGSQFDPLRSNLKEAGIKTDLFQNQMRLNVAFYEIIQRNILMNANDPVNPDRLVTRGQERSRGIEWELAGYITPEWQVNASYSWIDAVITRDQDESLIGARKQNTPKHSASLWTRYNFTKSSFLKDLGIGLGVQHQGNKVPWFTRGFLVPAFTVFDAALYYIPARSNIQLALNAGNVLNKTYWLGAQNYLRLFPGAPRNMTLTLTFRF</sequence>
<keyword evidence="5 12" id="KW-0812">Transmembrane</keyword>
<evidence type="ECO:0000256" key="12">
    <source>
        <dbReference type="PROSITE-ProRule" id="PRU01360"/>
    </source>
</evidence>
<dbReference type="PANTHER" id="PTHR32552">
    <property type="entry name" value="FERRICHROME IRON RECEPTOR-RELATED"/>
    <property type="match status" value="1"/>
</dbReference>
<dbReference type="Gene3D" id="2.40.170.20">
    <property type="entry name" value="TonB-dependent receptor, beta-barrel domain"/>
    <property type="match status" value="1"/>
</dbReference>
<organism evidence="17 18">
    <name type="scientific">Dyadobacter flavalbus</name>
    <dbReference type="NCBI Taxonomy" id="2579942"/>
    <lineage>
        <taxon>Bacteria</taxon>
        <taxon>Pseudomonadati</taxon>
        <taxon>Bacteroidota</taxon>
        <taxon>Cytophagia</taxon>
        <taxon>Cytophagales</taxon>
        <taxon>Spirosomataceae</taxon>
        <taxon>Dyadobacter</taxon>
    </lineage>
</organism>
<evidence type="ECO:0000256" key="7">
    <source>
        <dbReference type="ARBA" id="ARBA00023004"/>
    </source>
</evidence>
<keyword evidence="3 12" id="KW-1134">Transmembrane beta strand</keyword>
<dbReference type="Gene3D" id="2.60.40.1120">
    <property type="entry name" value="Carboxypeptidase-like, regulatory domain"/>
    <property type="match status" value="1"/>
</dbReference>
<keyword evidence="17" id="KW-0675">Receptor</keyword>
<evidence type="ECO:0000256" key="2">
    <source>
        <dbReference type="ARBA" id="ARBA00022448"/>
    </source>
</evidence>
<dbReference type="SUPFAM" id="SSF49464">
    <property type="entry name" value="Carboxypeptidase regulatory domain-like"/>
    <property type="match status" value="1"/>
</dbReference>
<dbReference type="InterPro" id="IPR008969">
    <property type="entry name" value="CarboxyPept-like_regulatory"/>
</dbReference>
<dbReference type="InterPro" id="IPR037066">
    <property type="entry name" value="Plug_dom_sf"/>
</dbReference>
<dbReference type="InterPro" id="IPR039426">
    <property type="entry name" value="TonB-dep_rcpt-like"/>
</dbReference>
<keyword evidence="9 13" id="KW-0798">TonB box</keyword>
<feature type="signal peptide" evidence="14">
    <location>
        <begin position="1"/>
        <end position="18"/>
    </location>
</feature>
<keyword evidence="18" id="KW-1185">Reference proteome</keyword>
<keyword evidence="2 12" id="KW-0813">Transport</keyword>
<evidence type="ECO:0000256" key="5">
    <source>
        <dbReference type="ARBA" id="ARBA00022692"/>
    </source>
</evidence>
<evidence type="ECO:0000256" key="8">
    <source>
        <dbReference type="ARBA" id="ARBA00023065"/>
    </source>
</evidence>
<protein>
    <submittedName>
        <fullName evidence="17">TonB-dependent receptor</fullName>
    </submittedName>
</protein>
<accession>A0A5M8QC38</accession>
<keyword evidence="6 14" id="KW-0732">Signal</keyword>
<keyword evidence="7" id="KW-0408">Iron</keyword>
<feature type="domain" description="TonB-dependent receptor plug" evidence="16">
    <location>
        <begin position="122"/>
        <end position="217"/>
    </location>
</feature>
<evidence type="ECO:0000256" key="14">
    <source>
        <dbReference type="SAM" id="SignalP"/>
    </source>
</evidence>
<evidence type="ECO:0000256" key="3">
    <source>
        <dbReference type="ARBA" id="ARBA00022452"/>
    </source>
</evidence>
<evidence type="ECO:0000256" key="11">
    <source>
        <dbReference type="ARBA" id="ARBA00023237"/>
    </source>
</evidence>
<evidence type="ECO:0000256" key="6">
    <source>
        <dbReference type="ARBA" id="ARBA00022729"/>
    </source>
</evidence>
<keyword evidence="8" id="KW-0406">Ion transport</keyword>
<dbReference type="Proteomes" id="UP000323994">
    <property type="component" value="Unassembled WGS sequence"/>
</dbReference>
<comment type="similarity">
    <text evidence="12 13">Belongs to the TonB-dependent receptor family.</text>
</comment>
<evidence type="ECO:0000256" key="10">
    <source>
        <dbReference type="ARBA" id="ARBA00023136"/>
    </source>
</evidence>
<evidence type="ECO:0000256" key="4">
    <source>
        <dbReference type="ARBA" id="ARBA00022496"/>
    </source>
</evidence>
<dbReference type="Pfam" id="PF07715">
    <property type="entry name" value="Plug"/>
    <property type="match status" value="1"/>
</dbReference>
<gene>
    <name evidence="17" type="ORF">FEM33_23645</name>
</gene>
<comment type="caution">
    <text evidence="17">The sequence shown here is derived from an EMBL/GenBank/DDBJ whole genome shotgun (WGS) entry which is preliminary data.</text>
</comment>
<dbReference type="Gene3D" id="2.170.130.10">
    <property type="entry name" value="TonB-dependent receptor, plug domain"/>
    <property type="match status" value="1"/>
</dbReference>
<dbReference type="OrthoDB" id="9758472at2"/>
<evidence type="ECO:0000259" key="16">
    <source>
        <dbReference type="Pfam" id="PF07715"/>
    </source>
</evidence>
<dbReference type="EMBL" id="VBSN01000071">
    <property type="protein sequence ID" value="KAA6432718.1"/>
    <property type="molecule type" value="Genomic_DNA"/>
</dbReference>
<dbReference type="AlphaFoldDB" id="A0A5M8QC38"/>
<dbReference type="InterPro" id="IPR012910">
    <property type="entry name" value="Plug_dom"/>
</dbReference>
<proteinExistence type="inferred from homology"/>
<dbReference type="RefSeq" id="WP_139014448.1">
    <property type="nucleotide sequence ID" value="NZ_VBSN01000071.1"/>
</dbReference>
<dbReference type="InterPro" id="IPR000531">
    <property type="entry name" value="Beta-barrel_TonB"/>
</dbReference>
<keyword evidence="10 12" id="KW-0472">Membrane</keyword>
<dbReference type="CDD" id="cd01347">
    <property type="entry name" value="ligand_gated_channel"/>
    <property type="match status" value="1"/>
</dbReference>
<dbReference type="PANTHER" id="PTHR32552:SF68">
    <property type="entry name" value="FERRICHROME OUTER MEMBRANE TRANSPORTER_PHAGE RECEPTOR"/>
    <property type="match status" value="1"/>
</dbReference>
<name>A0A5M8QC38_9BACT</name>
<reference evidence="17 18" key="1">
    <citation type="submission" date="2019-05" db="EMBL/GenBank/DDBJ databases">
        <authorList>
            <person name="Qu J.-H."/>
        </authorList>
    </citation>
    <scope>NUCLEOTIDE SEQUENCE [LARGE SCALE GENOMIC DNA]</scope>
    <source>
        <strain evidence="17 18">NS28</strain>
    </source>
</reference>
<dbReference type="GO" id="GO:0009279">
    <property type="term" value="C:cell outer membrane"/>
    <property type="evidence" value="ECO:0007669"/>
    <property type="project" value="UniProtKB-SubCell"/>
</dbReference>
<evidence type="ECO:0000256" key="9">
    <source>
        <dbReference type="ARBA" id="ARBA00023077"/>
    </source>
</evidence>
<dbReference type="Pfam" id="PF00593">
    <property type="entry name" value="TonB_dep_Rec_b-barrel"/>
    <property type="match status" value="1"/>
</dbReference>
<evidence type="ECO:0000259" key="15">
    <source>
        <dbReference type="Pfam" id="PF00593"/>
    </source>
</evidence>
<feature type="domain" description="TonB-dependent receptor-like beta-barrel" evidence="15">
    <location>
        <begin position="370"/>
        <end position="785"/>
    </location>
</feature>
<feature type="chain" id="PRO_5024356937" evidence="14">
    <location>
        <begin position="19"/>
        <end position="816"/>
    </location>
</feature>
<dbReference type="SUPFAM" id="SSF56935">
    <property type="entry name" value="Porins"/>
    <property type="match status" value="1"/>
</dbReference>
<dbReference type="Pfam" id="PF13715">
    <property type="entry name" value="CarbopepD_reg_2"/>
    <property type="match status" value="1"/>
</dbReference>
<dbReference type="GO" id="GO:0015344">
    <property type="term" value="F:siderophore uptake transmembrane transporter activity"/>
    <property type="evidence" value="ECO:0007669"/>
    <property type="project" value="TreeGrafter"/>
</dbReference>
<comment type="subcellular location">
    <subcellularLocation>
        <location evidence="1 12">Cell outer membrane</location>
        <topology evidence="1 12">Multi-pass membrane protein</topology>
    </subcellularLocation>
</comment>
<dbReference type="InterPro" id="IPR036942">
    <property type="entry name" value="Beta-barrel_TonB_sf"/>
</dbReference>
<evidence type="ECO:0000256" key="1">
    <source>
        <dbReference type="ARBA" id="ARBA00004571"/>
    </source>
</evidence>
<evidence type="ECO:0000313" key="17">
    <source>
        <dbReference type="EMBL" id="KAA6432718.1"/>
    </source>
</evidence>
<keyword evidence="4" id="KW-0410">Iron transport</keyword>
<evidence type="ECO:0000256" key="13">
    <source>
        <dbReference type="RuleBase" id="RU003357"/>
    </source>
</evidence>
<evidence type="ECO:0000313" key="18">
    <source>
        <dbReference type="Proteomes" id="UP000323994"/>
    </source>
</evidence>
<dbReference type="PROSITE" id="PS52016">
    <property type="entry name" value="TONB_DEPENDENT_REC_3"/>
    <property type="match status" value="1"/>
</dbReference>